<dbReference type="FunFam" id="1.20.120.790:FF:000001">
    <property type="entry name" value="Heat shock protein 90 alpha"/>
    <property type="match status" value="1"/>
</dbReference>
<feature type="binding site" evidence="8">
    <location>
        <position position="120"/>
    </location>
    <ligand>
        <name>ATP</name>
        <dbReference type="ChEBI" id="CHEBI:30616"/>
    </ligand>
</feature>
<feature type="domain" description="Histidine kinase/HSP90-like ATPase" evidence="9">
    <location>
        <begin position="54"/>
        <end position="208"/>
    </location>
</feature>
<comment type="subcellular location">
    <subcellularLocation>
        <location evidence="1">Cytoplasm</location>
    </subcellularLocation>
</comment>
<dbReference type="FunFam" id="3.30.565.10:FF:000001">
    <property type="entry name" value="Heat shock protein HSP 90-alpha"/>
    <property type="match status" value="1"/>
</dbReference>
<dbReference type="PRINTS" id="PR00775">
    <property type="entry name" value="HEATSHOCK90"/>
</dbReference>
<dbReference type="GO" id="GO:0005737">
    <property type="term" value="C:cytoplasm"/>
    <property type="evidence" value="ECO:0007669"/>
    <property type="project" value="UniProtKB-SubCell"/>
</dbReference>
<keyword evidence="4 8" id="KW-0547">Nucleotide-binding</keyword>
<feature type="binding site" evidence="8">
    <location>
        <position position="126"/>
    </location>
    <ligand>
        <name>ATP</name>
        <dbReference type="ChEBI" id="CHEBI:30616"/>
    </ligand>
</feature>
<dbReference type="AlphaFoldDB" id="A0A2R4NBY9"/>
<dbReference type="CDD" id="cd16927">
    <property type="entry name" value="HATPase_Hsp90-like"/>
    <property type="match status" value="1"/>
</dbReference>
<keyword evidence="6 10" id="KW-0346">Stress response</keyword>
<feature type="binding site" evidence="8">
    <location>
        <position position="112"/>
    </location>
    <ligand>
        <name>ATP</name>
        <dbReference type="ChEBI" id="CHEBI:30616"/>
    </ligand>
</feature>
<protein>
    <submittedName>
        <fullName evidence="10">Heat shock protein 901</fullName>
    </submittedName>
</protein>
<dbReference type="InterPro" id="IPR037196">
    <property type="entry name" value="HSP90_C"/>
</dbReference>
<dbReference type="Pfam" id="PF00183">
    <property type="entry name" value="HSP90"/>
    <property type="match status" value="1"/>
</dbReference>
<dbReference type="SUPFAM" id="SSF110942">
    <property type="entry name" value="HSP90 C-terminal domain"/>
    <property type="match status" value="1"/>
</dbReference>
<evidence type="ECO:0000256" key="7">
    <source>
        <dbReference type="ARBA" id="ARBA00023186"/>
    </source>
</evidence>
<dbReference type="GO" id="GO:0005524">
    <property type="term" value="F:ATP binding"/>
    <property type="evidence" value="ECO:0007669"/>
    <property type="project" value="UniProtKB-KW"/>
</dbReference>
<dbReference type="InterPro" id="IPR020575">
    <property type="entry name" value="Hsp90_N"/>
</dbReference>
<dbReference type="InterPro" id="IPR036890">
    <property type="entry name" value="HATPase_C_sf"/>
</dbReference>
<organism evidence="10">
    <name type="scientific">Dugesia japonica</name>
    <name type="common">Planarian</name>
    <dbReference type="NCBI Taxonomy" id="6161"/>
    <lineage>
        <taxon>Eukaryota</taxon>
        <taxon>Metazoa</taxon>
        <taxon>Spiralia</taxon>
        <taxon>Lophotrochozoa</taxon>
        <taxon>Platyhelminthes</taxon>
        <taxon>Rhabditophora</taxon>
        <taxon>Seriata</taxon>
        <taxon>Tricladida</taxon>
        <taxon>Continenticola</taxon>
        <taxon>Geoplanoidea</taxon>
        <taxon>Dugesiidae</taxon>
        <taxon>Dugesia</taxon>
    </lineage>
</organism>
<dbReference type="InterPro" id="IPR001404">
    <property type="entry name" value="Hsp90_fam"/>
</dbReference>
<dbReference type="GO" id="GO:0016887">
    <property type="term" value="F:ATP hydrolysis activity"/>
    <property type="evidence" value="ECO:0007669"/>
    <property type="project" value="InterPro"/>
</dbReference>
<feature type="binding site" evidence="8">
    <location>
        <position position="61"/>
    </location>
    <ligand>
        <name>ATP</name>
        <dbReference type="ChEBI" id="CHEBI:30616"/>
    </ligand>
</feature>
<evidence type="ECO:0000313" key="10">
    <source>
        <dbReference type="EMBL" id="AVX33609.1"/>
    </source>
</evidence>
<dbReference type="SUPFAM" id="SSF54211">
    <property type="entry name" value="Ribosomal protein S5 domain 2-like"/>
    <property type="match status" value="1"/>
</dbReference>
<evidence type="ECO:0000256" key="4">
    <source>
        <dbReference type="ARBA" id="ARBA00022741"/>
    </source>
</evidence>
<evidence type="ECO:0000256" key="2">
    <source>
        <dbReference type="ARBA" id="ARBA00008239"/>
    </source>
</evidence>
<keyword evidence="3" id="KW-0963">Cytoplasm</keyword>
<dbReference type="InterPro" id="IPR003594">
    <property type="entry name" value="HATPase_dom"/>
</dbReference>
<evidence type="ECO:0000259" key="9">
    <source>
        <dbReference type="SMART" id="SM00387"/>
    </source>
</evidence>
<feature type="binding site" evidence="8">
    <location>
        <begin position="127"/>
        <end position="128"/>
    </location>
    <ligand>
        <name>ATP</name>
        <dbReference type="ChEBI" id="CHEBI:30616"/>
    </ligand>
</feature>
<dbReference type="InterPro" id="IPR020568">
    <property type="entry name" value="Ribosomal_Su5_D2-typ_SF"/>
</dbReference>
<proteinExistence type="evidence at transcript level"/>
<evidence type="ECO:0000256" key="6">
    <source>
        <dbReference type="ARBA" id="ARBA00023016"/>
    </source>
</evidence>
<gene>
    <name evidence="10" type="primary">hsp901</name>
</gene>
<dbReference type="PANTHER" id="PTHR11528">
    <property type="entry name" value="HEAT SHOCK PROTEIN 90 FAMILY MEMBER"/>
    <property type="match status" value="1"/>
</dbReference>
<dbReference type="Gene3D" id="3.30.565.10">
    <property type="entry name" value="Histidine kinase-like ATPase, C-terminal domain"/>
    <property type="match status" value="1"/>
</dbReference>
<name>A0A2R4NBY9_DUGJA</name>
<dbReference type="Gene3D" id="3.30.230.80">
    <property type="match status" value="1"/>
</dbReference>
<keyword evidence="5 8" id="KW-0067">ATP-binding</keyword>
<sequence length="716" mass="82118">MSRCRVRGENLPEDFKLFKDEKEEGCIVMSGETFAFQAEISQLMSLIINTFYTNKEIFLRELVSNASDAIDKIRYESLTDPSKLDTGSEFYIKIRVDKDSKIVVIEDSGIGMTKADLINNLGTIAKSGTKAFMEAIKDGADMNMIGQFGVGFYSAFLVADRVEVATKNNNDIQYVWESCAGGHFTIRPDDGPVISRGSRITLHLKDDQLEYLEERRIKEIIKKHSEFIDTPISLLVSKEVEKEVEPAKTDMAIEDDKPKVEEVADEEEKKPEKIKEIRHEYEVLNTNKPIWTRNPEEVDKEAYDSFYKSLTSDWEGPLALKHFAVEGQLEFRALLFVPKRAPFDLFETKKKKNNIKLHVRRVFITDDCEELAPDWLSFVKGVVDSEDLPLNISREMLQHNKILKVIRKNIIKKCLELFAEIAENKDDFKEFYKHFSKNLKLGIHEDQQNREKLAELCRFNSTVQQDEMTSFKDYVTRMPEMQKNIYYITGESIKAVEKSPFLEVFKKKGFEVLFLVDPIDEYAIQQLKDYQGKKLVSVTKDGLDFEMTEEEKARLEGQKTEYAGLCTVIKDVLGDKVEKVLVSWRMMVSPCCLVTGQYGWSANMERIMKAQALRDSSMSMYMASKKIMEVNPDHPIMHRLKSRVEADKNDQAVKDLATLLYEAALLVSGFTLEDPASFSARVYRIVMDGLGIEDEGMSIEPTEEVVAEAAKMEEVD</sequence>
<dbReference type="FunFam" id="3.40.50.11260:FF:000001">
    <property type="entry name" value="Heat shock protein 90 alpha"/>
    <property type="match status" value="1"/>
</dbReference>
<reference evidence="10" key="1">
    <citation type="submission" date="2017-10" db="EMBL/GenBank/DDBJ databases">
        <authorList>
            <person name="Banno H."/>
            <person name="Chua N.-H."/>
        </authorList>
    </citation>
    <scope>NUCLEOTIDE SEQUENCE</scope>
</reference>
<feature type="binding site" evidence="8">
    <location>
        <position position="107"/>
    </location>
    <ligand>
        <name>ATP</name>
        <dbReference type="ChEBI" id="CHEBI:30616"/>
    </ligand>
</feature>
<feature type="binding site" evidence="8">
    <location>
        <begin position="147"/>
        <end position="152"/>
    </location>
    <ligand>
        <name>ATP</name>
        <dbReference type="ChEBI" id="CHEBI:30616"/>
    </ligand>
</feature>
<dbReference type="HAMAP" id="MF_00505">
    <property type="entry name" value="HSP90"/>
    <property type="match status" value="1"/>
</dbReference>
<dbReference type="NCBIfam" id="NF003555">
    <property type="entry name" value="PRK05218.1"/>
    <property type="match status" value="1"/>
</dbReference>
<dbReference type="Gene3D" id="1.20.120.790">
    <property type="entry name" value="Heat shock protein 90, C-terminal domain"/>
    <property type="match status" value="1"/>
</dbReference>
<evidence type="ECO:0000256" key="5">
    <source>
        <dbReference type="ARBA" id="ARBA00022840"/>
    </source>
</evidence>
<evidence type="ECO:0000256" key="8">
    <source>
        <dbReference type="PIRSR" id="PIRSR002583-1"/>
    </source>
</evidence>
<dbReference type="FunFam" id="3.30.230.80:FF:000001">
    <property type="entry name" value="Heat shock protein 90 alpha"/>
    <property type="match status" value="1"/>
</dbReference>
<evidence type="ECO:0000256" key="3">
    <source>
        <dbReference type="ARBA" id="ARBA00022490"/>
    </source>
</evidence>
<dbReference type="Pfam" id="PF13589">
    <property type="entry name" value="HATPase_c_3"/>
    <property type="match status" value="1"/>
</dbReference>
<dbReference type="Gene3D" id="3.40.50.11260">
    <property type="match status" value="1"/>
</dbReference>
<feature type="binding site" evidence="8">
    <location>
        <position position="394"/>
    </location>
    <ligand>
        <name>ATP</name>
        <dbReference type="ChEBI" id="CHEBI:30616"/>
    </ligand>
</feature>
<dbReference type="GO" id="GO:0051082">
    <property type="term" value="F:unfolded protein binding"/>
    <property type="evidence" value="ECO:0007669"/>
    <property type="project" value="InterPro"/>
</dbReference>
<dbReference type="InterPro" id="IPR019805">
    <property type="entry name" value="Heat_shock_protein_90_CS"/>
</dbReference>
<dbReference type="GO" id="GO:0140662">
    <property type="term" value="F:ATP-dependent protein folding chaperone"/>
    <property type="evidence" value="ECO:0007669"/>
    <property type="project" value="InterPro"/>
</dbReference>
<dbReference type="PROSITE" id="PS00298">
    <property type="entry name" value="HSP90"/>
    <property type="match status" value="1"/>
</dbReference>
<keyword evidence="7" id="KW-0143">Chaperone</keyword>
<accession>A0A2R4NBY9</accession>
<dbReference type="EMBL" id="MG334593">
    <property type="protein sequence ID" value="AVX33609.1"/>
    <property type="molecule type" value="mRNA"/>
</dbReference>
<comment type="similarity">
    <text evidence="2">Belongs to the heat shock protein 90 family.</text>
</comment>
<dbReference type="SUPFAM" id="SSF55874">
    <property type="entry name" value="ATPase domain of HSP90 chaperone/DNA topoisomerase II/histidine kinase"/>
    <property type="match status" value="1"/>
</dbReference>
<dbReference type="SMART" id="SM00387">
    <property type="entry name" value="HATPase_c"/>
    <property type="match status" value="1"/>
</dbReference>
<feature type="binding site" evidence="8">
    <location>
        <position position="65"/>
    </location>
    <ligand>
        <name>ATP</name>
        <dbReference type="ChEBI" id="CHEBI:30616"/>
    </ligand>
</feature>
<dbReference type="PIRSF" id="PIRSF002583">
    <property type="entry name" value="Hsp90"/>
    <property type="match status" value="1"/>
</dbReference>
<evidence type="ECO:0000256" key="1">
    <source>
        <dbReference type="ARBA" id="ARBA00004496"/>
    </source>
</evidence>